<accession>A0ACB1AMA2</accession>
<reference evidence="1" key="1">
    <citation type="submission" date="2023-11" db="EMBL/GenBank/DDBJ databases">
        <authorList>
            <person name="Poullet M."/>
        </authorList>
    </citation>
    <scope>NUCLEOTIDE SEQUENCE</scope>
    <source>
        <strain evidence="1">E1834</strain>
    </source>
</reference>
<keyword evidence="2" id="KW-1185">Reference proteome</keyword>
<sequence>MRSGRGFLLVYSVTDEQSFHEAKKLYQQVLRVKDRPEYPVLLVANKVDLLSQRKVSEQQGRELACELNNIPYIETSAKDPPVNVDSAFHELVSILLVIFLIKYFRFELSRAFLLKRMLRMWDFY</sequence>
<organism evidence="1 2">
    <name type="scientific">Meloidogyne enterolobii</name>
    <name type="common">Root-knot nematode worm</name>
    <name type="synonym">Meloidogyne mayaguensis</name>
    <dbReference type="NCBI Taxonomy" id="390850"/>
    <lineage>
        <taxon>Eukaryota</taxon>
        <taxon>Metazoa</taxon>
        <taxon>Ecdysozoa</taxon>
        <taxon>Nematoda</taxon>
        <taxon>Chromadorea</taxon>
        <taxon>Rhabditida</taxon>
        <taxon>Tylenchina</taxon>
        <taxon>Tylenchomorpha</taxon>
        <taxon>Tylenchoidea</taxon>
        <taxon>Meloidogynidae</taxon>
        <taxon>Meloidogyninae</taxon>
        <taxon>Meloidogyne</taxon>
    </lineage>
</organism>
<proteinExistence type="predicted"/>
<protein>
    <submittedName>
        <fullName evidence="1">Uncharacterized protein</fullName>
    </submittedName>
</protein>
<name>A0ACB1AMA2_MELEN</name>
<dbReference type="EMBL" id="CAVMJV010000096">
    <property type="protein sequence ID" value="CAK5094094.1"/>
    <property type="molecule type" value="Genomic_DNA"/>
</dbReference>
<evidence type="ECO:0000313" key="1">
    <source>
        <dbReference type="EMBL" id="CAK5094094.1"/>
    </source>
</evidence>
<gene>
    <name evidence="1" type="ORF">MENTE1834_LOCUS40522</name>
</gene>
<evidence type="ECO:0000313" key="2">
    <source>
        <dbReference type="Proteomes" id="UP001497535"/>
    </source>
</evidence>
<comment type="caution">
    <text evidence="1">The sequence shown here is derived from an EMBL/GenBank/DDBJ whole genome shotgun (WGS) entry which is preliminary data.</text>
</comment>
<dbReference type="Proteomes" id="UP001497535">
    <property type="component" value="Unassembled WGS sequence"/>
</dbReference>